<dbReference type="KEGG" id="kaf:KAFR_0A02860"/>
<feature type="compositionally biased region" description="Acidic residues" evidence="3">
    <location>
        <begin position="331"/>
        <end position="341"/>
    </location>
</feature>
<keyword evidence="6" id="KW-1185">Reference proteome</keyword>
<dbReference type="GO" id="GO:0043633">
    <property type="term" value="P:polyadenylation-dependent RNA catabolic process"/>
    <property type="evidence" value="ECO:0007669"/>
    <property type="project" value="EnsemblFungi"/>
</dbReference>
<dbReference type="EMBL" id="HE650821">
    <property type="protein sequence ID" value="CCF55722.1"/>
    <property type="molecule type" value="Genomic_DNA"/>
</dbReference>
<evidence type="ECO:0000256" key="2">
    <source>
        <dbReference type="ARBA" id="ARBA00022801"/>
    </source>
</evidence>
<dbReference type="OrthoDB" id="428734at2759"/>
<dbReference type="PANTHER" id="PTHR12121">
    <property type="entry name" value="CARBON CATABOLITE REPRESSOR PROTEIN 4"/>
    <property type="match status" value="1"/>
</dbReference>
<dbReference type="Proteomes" id="UP000005220">
    <property type="component" value="Chromosome 1"/>
</dbReference>
<feature type="region of interest" description="Disordered" evidence="3">
    <location>
        <begin position="312"/>
        <end position="352"/>
    </location>
</feature>
<dbReference type="AlphaFoldDB" id="H2AMX2"/>
<evidence type="ECO:0000259" key="4">
    <source>
        <dbReference type="Pfam" id="PF03372"/>
    </source>
</evidence>
<dbReference type="InterPro" id="IPR036691">
    <property type="entry name" value="Endo/exonu/phosph_ase_sf"/>
</dbReference>
<dbReference type="Pfam" id="PF03372">
    <property type="entry name" value="Exo_endo_phos"/>
    <property type="match status" value="1"/>
</dbReference>
<sequence>MSMDGQQEPPKHIKLPKSQITPEFISKIRKLREKKRAENEENNPEFLNSKYDFIKRAILQLPNVEELDNSVDLKIMTYNTLSQSLIRREIYPDAHDAIKWHVRSKVILNEIKYYNCDIMCFQEVDVIQWDKFWLPELSKLGYEGEFYKDFRGPKVHGVAIFWRSNLFEQFDVIKINFDDIVAGNAISKTTRTWNVGLIVALKFKSSNAKFRSGIVIGTTHLFWHPFGTFERTRQLAILLKKFRKLIDNLNTECGHINEMSNRWLPILTGDFNSQPCDMPYLSITSKPVSASGEAKTVIECSTAYKFSRRRSGSINSSEEVDHNEETQSEKEVEEEEDEESNPIDPRPSHFEATSEQKDLIAKLEKVHNSINLKATSLFGIAYKKVHSIGLNCKNEPELSHTSIFWTGLLDYIFILEPWNEVEKTDWGSLEDFEKRMSLRVKGLLKMPEMKELPKNVQPHQGQYPSDHLSMICDLNVRI</sequence>
<dbReference type="SUPFAM" id="SSF56219">
    <property type="entry name" value="DNase I-like"/>
    <property type="match status" value="1"/>
</dbReference>
<dbReference type="InterPro" id="IPR005135">
    <property type="entry name" value="Endo/exonuclease/phosphatase"/>
</dbReference>
<dbReference type="GeneID" id="13886486"/>
<evidence type="ECO:0000313" key="5">
    <source>
        <dbReference type="EMBL" id="CCF55722.1"/>
    </source>
</evidence>
<organism evidence="5 6">
    <name type="scientific">Kazachstania africana (strain ATCC 22294 / BCRC 22015 / CBS 2517 / CECT 1963 / NBRC 1671 / NRRL Y-8276)</name>
    <name type="common">Yeast</name>
    <name type="synonym">Kluyveromyces africanus</name>
    <dbReference type="NCBI Taxonomy" id="1071382"/>
    <lineage>
        <taxon>Eukaryota</taxon>
        <taxon>Fungi</taxon>
        <taxon>Dikarya</taxon>
        <taxon>Ascomycota</taxon>
        <taxon>Saccharomycotina</taxon>
        <taxon>Saccharomycetes</taxon>
        <taxon>Saccharomycetales</taxon>
        <taxon>Saccharomycetaceae</taxon>
        <taxon>Kazachstania</taxon>
    </lineage>
</organism>
<dbReference type="PANTHER" id="PTHR12121:SF45">
    <property type="entry name" value="NOCTURNIN"/>
    <property type="match status" value="1"/>
</dbReference>
<feature type="domain" description="Endonuclease/exonuclease/phosphatase" evidence="4">
    <location>
        <begin position="76"/>
        <end position="290"/>
    </location>
</feature>
<dbReference type="GO" id="GO:0004535">
    <property type="term" value="F:poly(A)-specific ribonuclease activity"/>
    <property type="evidence" value="ECO:0007669"/>
    <property type="project" value="EnsemblFungi"/>
</dbReference>
<reference evidence="5 6" key="1">
    <citation type="journal article" date="2011" name="Proc. Natl. Acad. Sci. U.S.A.">
        <title>Evolutionary erosion of yeast sex chromosomes by mating-type switching accidents.</title>
        <authorList>
            <person name="Gordon J.L."/>
            <person name="Armisen D."/>
            <person name="Proux-Wera E."/>
            <person name="Oheigeartaigh S.S."/>
            <person name="Byrne K.P."/>
            <person name="Wolfe K.H."/>
        </authorList>
    </citation>
    <scope>NUCLEOTIDE SEQUENCE [LARGE SCALE GENOMIC DNA]</scope>
    <source>
        <strain evidence="6">ATCC 22294 / BCRC 22015 / CBS 2517 / CECT 1963 / NBRC 1671 / NRRL Y-8276</strain>
    </source>
</reference>
<gene>
    <name evidence="5" type="primary">KAFR0A02860</name>
    <name evidence="5" type="ORF">KAFR_0A02860</name>
</gene>
<feature type="compositionally biased region" description="Basic and acidic residues" evidence="3">
    <location>
        <begin position="319"/>
        <end position="330"/>
    </location>
</feature>
<proteinExistence type="inferred from homology"/>
<dbReference type="InParanoid" id="H2AMX2"/>
<evidence type="ECO:0000256" key="3">
    <source>
        <dbReference type="SAM" id="MobiDB-lite"/>
    </source>
</evidence>
<dbReference type="RefSeq" id="XP_003954857.1">
    <property type="nucleotide sequence ID" value="XM_003954808.1"/>
</dbReference>
<dbReference type="HOGENOM" id="CLU_034867_0_0_1"/>
<accession>H2AMX2</accession>
<evidence type="ECO:0000313" key="6">
    <source>
        <dbReference type="Proteomes" id="UP000005220"/>
    </source>
</evidence>
<dbReference type="InterPro" id="IPR050410">
    <property type="entry name" value="CCR4/nocturin_mRNA_transcr"/>
</dbReference>
<dbReference type="Gene3D" id="3.60.10.10">
    <property type="entry name" value="Endonuclease/exonuclease/phosphatase"/>
    <property type="match status" value="1"/>
</dbReference>
<evidence type="ECO:0000256" key="1">
    <source>
        <dbReference type="ARBA" id="ARBA00010774"/>
    </source>
</evidence>
<protein>
    <recommendedName>
        <fullName evidence="4">Endonuclease/exonuclease/phosphatase domain-containing protein</fullName>
    </recommendedName>
</protein>
<comment type="similarity">
    <text evidence="1">Belongs to the CCR4/nocturin family.</text>
</comment>
<name>H2AMX2_KAZAF</name>
<dbReference type="eggNOG" id="KOG2338">
    <property type="taxonomic scope" value="Eukaryota"/>
</dbReference>
<keyword evidence="2" id="KW-0378">Hydrolase</keyword>